<feature type="domain" description="Ribosomal RNA-processing protein 14 N-terminal" evidence="6">
    <location>
        <begin position="21"/>
        <end position="78"/>
    </location>
</feature>
<sequence length="503" mass="55521">MSIGSPSAADAIKDTCANAASLKAHNDSFDQLLRHIPAQYYFLSNDQIPNHDKLSKSQKQALKKQAEKPQAKQAKADKRKEDRIARYDPNEPHTIPEILSIKANQRAKKDDSDSGTSDDEQGASGDDSDNAWQDAEDSPNDTDLDDSDSDDGIVGDNDNDELSVPTLAPRDPSAPVPTVSALREKLRKRIGEIQAMKRSKSSPSSKEGGEVAEAQVKSKDDLLDERRRRGALRDNRRKKRKEERKQQAQSGEGQKRKKEERGTSNGRKGGGKANAPGRIEAEEHDEDSRPAKKGKTSSSQALVASTSATIERPPADAFTFSNLDFTNSQLAVAQATVMAGSTSSKVHKLTTKKNRHDLPKDANAALAILEKRKEKLATLTDEQKEKVQDKEKWEKAGLRAEGEKVRDDEKRLKKMAKRQERQKAKSAKAWAERKETVKDGIAAKVAKRNMNLAAREKQRKDKKMGIKTKSGAAPTRKTKSKNHAGRNKTGRGRPGFEGKGKKK</sequence>
<feature type="region of interest" description="Disordered" evidence="4">
    <location>
        <begin position="339"/>
        <end position="360"/>
    </location>
</feature>
<feature type="compositionally biased region" description="Basic and acidic residues" evidence="4">
    <location>
        <begin position="253"/>
        <end position="262"/>
    </location>
</feature>
<feature type="compositionally biased region" description="Basic and acidic residues" evidence="4">
    <location>
        <begin position="216"/>
        <end position="234"/>
    </location>
</feature>
<dbReference type="GO" id="GO:0042273">
    <property type="term" value="P:ribosomal large subunit biogenesis"/>
    <property type="evidence" value="ECO:0007669"/>
    <property type="project" value="TreeGrafter"/>
</dbReference>
<feature type="region of interest" description="Disordered" evidence="4">
    <location>
        <begin position="447"/>
        <end position="503"/>
    </location>
</feature>
<feature type="region of interest" description="Disordered" evidence="4">
    <location>
        <begin position="388"/>
        <end position="435"/>
    </location>
</feature>
<feature type="compositionally biased region" description="Basic and acidic residues" evidence="4">
    <location>
        <begin position="388"/>
        <end position="423"/>
    </location>
</feature>
<feature type="compositionally biased region" description="Basic and acidic residues" evidence="4">
    <location>
        <begin position="64"/>
        <end position="91"/>
    </location>
</feature>
<feature type="compositionally biased region" description="Polar residues" evidence="4">
    <location>
        <begin position="296"/>
        <end position="309"/>
    </location>
</feature>
<dbReference type="GO" id="GO:0042274">
    <property type="term" value="P:ribosomal small subunit biogenesis"/>
    <property type="evidence" value="ECO:0007669"/>
    <property type="project" value="TreeGrafter"/>
</dbReference>
<evidence type="ECO:0000256" key="4">
    <source>
        <dbReference type="SAM" id="MobiDB-lite"/>
    </source>
</evidence>
<evidence type="ECO:0000313" key="7">
    <source>
        <dbReference type="EMBL" id="SCV72116.1"/>
    </source>
</evidence>
<dbReference type="InterPro" id="IPR029188">
    <property type="entry name" value="Rrp14_N"/>
</dbReference>
<evidence type="ECO:0000259" key="6">
    <source>
        <dbReference type="Pfam" id="PF15459"/>
    </source>
</evidence>
<name>A0A238FM10_9BASI</name>
<proteinExistence type="inferred from homology"/>
<dbReference type="GO" id="GO:0003677">
    <property type="term" value="F:DNA binding"/>
    <property type="evidence" value="ECO:0007669"/>
    <property type="project" value="TreeGrafter"/>
</dbReference>
<dbReference type="Proteomes" id="UP000198372">
    <property type="component" value="Unassembled WGS sequence"/>
</dbReference>
<dbReference type="GO" id="GO:0005730">
    <property type="term" value="C:nucleolus"/>
    <property type="evidence" value="ECO:0007669"/>
    <property type="project" value="TreeGrafter"/>
</dbReference>
<evidence type="ECO:0000256" key="3">
    <source>
        <dbReference type="ARBA" id="ARBA00023242"/>
    </source>
</evidence>
<evidence type="ECO:0000256" key="1">
    <source>
        <dbReference type="ARBA" id="ARBA00004123"/>
    </source>
</evidence>
<evidence type="ECO:0000256" key="2">
    <source>
        <dbReference type="ARBA" id="ARBA00005904"/>
    </source>
</evidence>
<feature type="domain" description="Ribosomal RNA-processing protein 14/surfeit locus protein 6 C-terminal" evidence="5">
    <location>
        <begin position="221"/>
        <end position="465"/>
    </location>
</feature>
<evidence type="ECO:0000259" key="5">
    <source>
        <dbReference type="Pfam" id="PF04935"/>
    </source>
</evidence>
<protein>
    <submittedName>
        <fullName evidence="7">BQ2448_4810 protein</fullName>
    </submittedName>
</protein>
<dbReference type="PANTHER" id="PTHR14369:SF0">
    <property type="entry name" value="SURFEIT LOCUS PROTEIN 6"/>
    <property type="match status" value="1"/>
</dbReference>
<evidence type="ECO:0000313" key="8">
    <source>
        <dbReference type="Proteomes" id="UP000198372"/>
    </source>
</evidence>
<comment type="similarity">
    <text evidence="2">Belongs to the SURF6 family.</text>
</comment>
<keyword evidence="8" id="KW-1185">Reference proteome</keyword>
<dbReference type="InterPro" id="IPR029190">
    <property type="entry name" value="Rrp14/SURF6_C"/>
</dbReference>
<accession>A0A238FM10</accession>
<dbReference type="PANTHER" id="PTHR14369">
    <property type="entry name" value="SURFEIT LOCUS PROTEIN 6"/>
    <property type="match status" value="1"/>
</dbReference>
<feature type="compositionally biased region" description="Basic residues" evidence="4">
    <location>
        <begin position="345"/>
        <end position="355"/>
    </location>
</feature>
<feature type="compositionally biased region" description="Acidic residues" evidence="4">
    <location>
        <begin position="116"/>
        <end position="161"/>
    </location>
</feature>
<dbReference type="Pfam" id="PF15459">
    <property type="entry name" value="RRP14"/>
    <property type="match status" value="1"/>
</dbReference>
<dbReference type="EMBL" id="FMSP01000008">
    <property type="protein sequence ID" value="SCV72116.1"/>
    <property type="molecule type" value="Genomic_DNA"/>
</dbReference>
<dbReference type="OrthoDB" id="444809at2759"/>
<dbReference type="AlphaFoldDB" id="A0A238FM10"/>
<dbReference type="InterPro" id="IPR007019">
    <property type="entry name" value="SURF6"/>
</dbReference>
<dbReference type="GO" id="GO:0003723">
    <property type="term" value="F:RNA binding"/>
    <property type="evidence" value="ECO:0007669"/>
    <property type="project" value="TreeGrafter"/>
</dbReference>
<feature type="compositionally biased region" description="Basic and acidic residues" evidence="4">
    <location>
        <begin position="494"/>
        <end position="503"/>
    </location>
</feature>
<dbReference type="Pfam" id="PF04935">
    <property type="entry name" value="SURF6"/>
    <property type="match status" value="1"/>
</dbReference>
<feature type="compositionally biased region" description="Basic residues" evidence="4">
    <location>
        <begin position="476"/>
        <end position="491"/>
    </location>
</feature>
<feature type="region of interest" description="Disordered" evidence="4">
    <location>
        <begin position="51"/>
        <end position="314"/>
    </location>
</feature>
<reference evidence="8" key="1">
    <citation type="submission" date="2016-09" db="EMBL/GenBank/DDBJ databases">
        <authorList>
            <person name="Jeantristanb JTB J.-T."/>
            <person name="Ricardo R."/>
        </authorList>
    </citation>
    <scope>NUCLEOTIDE SEQUENCE [LARGE SCALE GENOMIC DNA]</scope>
</reference>
<organism evidence="7 8">
    <name type="scientific">Microbotryum intermedium</name>
    <dbReference type="NCBI Taxonomy" id="269621"/>
    <lineage>
        <taxon>Eukaryota</taxon>
        <taxon>Fungi</taxon>
        <taxon>Dikarya</taxon>
        <taxon>Basidiomycota</taxon>
        <taxon>Pucciniomycotina</taxon>
        <taxon>Microbotryomycetes</taxon>
        <taxon>Microbotryales</taxon>
        <taxon>Microbotryaceae</taxon>
        <taxon>Microbotryum</taxon>
    </lineage>
</organism>
<keyword evidence="3" id="KW-0539">Nucleus</keyword>
<dbReference type="STRING" id="269621.A0A238FM10"/>
<gene>
    <name evidence="7" type="ORF">BQ2448_4810</name>
</gene>
<comment type="subcellular location">
    <subcellularLocation>
        <location evidence="1">Nucleus</location>
    </subcellularLocation>
</comment>